<dbReference type="AlphaFoldDB" id="A0A2H1KM90"/>
<proteinExistence type="inferred from homology"/>
<protein>
    <submittedName>
        <fullName evidence="3">NAD dependent epimerase/dehydratase family protein</fullName>
    </submittedName>
</protein>
<keyword evidence="4" id="KW-1185">Reference proteome</keyword>
<dbReference type="Proteomes" id="UP000234342">
    <property type="component" value="Unassembled WGS sequence"/>
</dbReference>
<gene>
    <name evidence="3" type="ORF">BANT10_03228</name>
</gene>
<dbReference type="SUPFAM" id="SSF51735">
    <property type="entry name" value="NAD(P)-binding Rossmann-fold domains"/>
    <property type="match status" value="1"/>
</dbReference>
<comment type="similarity">
    <text evidence="1">Belongs to the NAD(P)-dependent epimerase/dehydratase family.</text>
</comment>
<evidence type="ECO:0000256" key="1">
    <source>
        <dbReference type="ARBA" id="ARBA00007637"/>
    </source>
</evidence>
<name>A0A2H1KM90_9MICO</name>
<dbReference type="Pfam" id="PF01370">
    <property type="entry name" value="Epimerase"/>
    <property type="match status" value="1"/>
</dbReference>
<evidence type="ECO:0000313" key="3">
    <source>
        <dbReference type="EMBL" id="SMY00913.1"/>
    </source>
</evidence>
<dbReference type="CDD" id="cd08946">
    <property type="entry name" value="SDR_e"/>
    <property type="match status" value="1"/>
</dbReference>
<reference evidence="4" key="1">
    <citation type="submission" date="2017-03" db="EMBL/GenBank/DDBJ databases">
        <authorList>
            <person name="Monnet C."/>
        </authorList>
    </citation>
    <scope>NUCLEOTIDE SEQUENCE [LARGE SCALE GENOMIC DNA]</scope>
    <source>
        <strain evidence="4">P10</strain>
    </source>
</reference>
<dbReference type="PANTHER" id="PTHR43000">
    <property type="entry name" value="DTDP-D-GLUCOSE 4,6-DEHYDRATASE-RELATED"/>
    <property type="match status" value="1"/>
</dbReference>
<dbReference type="InterPro" id="IPR036291">
    <property type="entry name" value="NAD(P)-bd_dom_sf"/>
</dbReference>
<dbReference type="EMBL" id="FXZE01000022">
    <property type="protein sequence ID" value="SMY00913.1"/>
    <property type="molecule type" value="Genomic_DNA"/>
</dbReference>
<dbReference type="Gene3D" id="3.40.50.720">
    <property type="entry name" value="NAD(P)-binding Rossmann-like Domain"/>
    <property type="match status" value="1"/>
</dbReference>
<organism evidence="3 4">
    <name type="scientific">Brevibacterium antiquum</name>
    <dbReference type="NCBI Taxonomy" id="234835"/>
    <lineage>
        <taxon>Bacteria</taxon>
        <taxon>Bacillati</taxon>
        <taxon>Actinomycetota</taxon>
        <taxon>Actinomycetes</taxon>
        <taxon>Micrococcales</taxon>
        <taxon>Brevibacteriaceae</taxon>
        <taxon>Brevibacterium</taxon>
    </lineage>
</organism>
<evidence type="ECO:0000313" key="4">
    <source>
        <dbReference type="Proteomes" id="UP000234342"/>
    </source>
</evidence>
<evidence type="ECO:0000259" key="2">
    <source>
        <dbReference type="Pfam" id="PF01370"/>
    </source>
</evidence>
<sequence>MRVVVTGASGYIGSRLVPALEFVGAEVVALSRSLESDHFRCLLTDRVDDLRSHMEGADHVIHMAGRLVDDPTAGVIDYYDANVRFTDKVLTAAKDAGVSSFVHASTRLVYPATLTAPAIEDRDVAPDTPYGISKRWAEDLVKYFTTEHGISSASLRIGQVTGGDHVGLGVINSFIRQARDNGVIRVHGAGAAVRELVHVEDVVSAIVATLERRDGWTPINVGGTHPISILGIAESIAAASSSEVNIEHISVESEDSSYYALDHSRALKTLSWCPEWTPQAIIAAANAS</sequence>
<feature type="domain" description="NAD-dependent epimerase/dehydratase" evidence="2">
    <location>
        <begin position="3"/>
        <end position="222"/>
    </location>
</feature>
<accession>A0A2H1KM90</accession>
<dbReference type="InterPro" id="IPR001509">
    <property type="entry name" value="Epimerase_deHydtase"/>
</dbReference>